<sequence>MTHAAHRPDRAPRSPWFAVALGVLASCASPSSVSDRREPVDTGGARLVGAEIDLPTRPDLLDVARLEAGRTTGGGRLLLLLRNGDIAVRERAATALGRLPFPRYGSEVTDALCTALADNAPEVRTASAFALGIRGDASAMGVLAAHATDSEANVRAAVVEAASRLGGPTAVDICIRAMADPSPGVRQEAIVGTGRWPREDPRGPEVDRRLIDLLSPMRTEAAGAPAPSETWLVLYALQRRRSPLGAGAFLDHLSAGNSADARIFAARGLARIDPSGANLGGDPRPELTRALERALDDPDWRVVVEAVQGLGSHGDPASIGPLITALSHSSAHVRRGAIRALGSVSAGQGPITSALSRAQSDISPNVRAEALETLAKVAPPSVAFETLQDLRADSEPIIRRGVARAAAQLAPEFAFRLLEPLAADPLTFVSVDALTSLGVVGDERSLRLLRATITRDPDLVLVQIAAAAIGDKATAEDVALMASRLSRASGDGVDELWNTALAMAQQVGGEGAVELAGQALTLANPYLRHVASGVLEVLAVDVRTPTVPVEGPPMDVPVAGRDFPLWRTNPLVEILTTRGSLIFELYPEEAPLHVHNFLRLAESGFYEGTTFHRVELDFVIQGGDARGDGSGGASWRGGPLPHEFTRRKYLRGSLGMPRWDDPDSGGSQIFVTHRPTPHLDGRYTLFGQLRQGWETLDRIEVGDRIRSVRVLP</sequence>
<reference evidence="5 6" key="1">
    <citation type="submission" date="2019-02" db="EMBL/GenBank/DDBJ databases">
        <title>Deep-cultivation of Planctomycetes and their phenomic and genomic characterization uncovers novel biology.</title>
        <authorList>
            <person name="Wiegand S."/>
            <person name="Jogler M."/>
            <person name="Boedeker C."/>
            <person name="Pinto D."/>
            <person name="Vollmers J."/>
            <person name="Rivas-Marin E."/>
            <person name="Kohn T."/>
            <person name="Peeters S.H."/>
            <person name="Heuer A."/>
            <person name="Rast P."/>
            <person name="Oberbeckmann S."/>
            <person name="Bunk B."/>
            <person name="Jeske O."/>
            <person name="Meyerdierks A."/>
            <person name="Storesund J.E."/>
            <person name="Kallscheuer N."/>
            <person name="Luecker S."/>
            <person name="Lage O.M."/>
            <person name="Pohl T."/>
            <person name="Merkel B.J."/>
            <person name="Hornburger P."/>
            <person name="Mueller R.-W."/>
            <person name="Bruemmer F."/>
            <person name="Labrenz M."/>
            <person name="Spormann A.M."/>
            <person name="Op den Camp H."/>
            <person name="Overmann J."/>
            <person name="Amann R."/>
            <person name="Jetten M.S.M."/>
            <person name="Mascher T."/>
            <person name="Medema M.H."/>
            <person name="Devos D.P."/>
            <person name="Kaster A.-K."/>
            <person name="Ovreas L."/>
            <person name="Rohde M."/>
            <person name="Galperin M.Y."/>
            <person name="Jogler C."/>
        </authorList>
    </citation>
    <scope>NUCLEOTIDE SEQUENCE [LARGE SCALE GENOMIC DNA]</scope>
    <source>
        <strain evidence="5 6">Pla133</strain>
    </source>
</reference>
<proteinExistence type="predicted"/>
<dbReference type="PANTHER" id="PTHR45625">
    <property type="entry name" value="PEPTIDYL-PROLYL CIS-TRANS ISOMERASE-RELATED"/>
    <property type="match status" value="1"/>
</dbReference>
<evidence type="ECO:0000256" key="2">
    <source>
        <dbReference type="ARBA" id="ARBA00023110"/>
    </source>
</evidence>
<keyword evidence="3 5" id="KW-0413">Isomerase</keyword>
<dbReference type="AlphaFoldDB" id="A0A518BSL4"/>
<dbReference type="GO" id="GO:0003755">
    <property type="term" value="F:peptidyl-prolyl cis-trans isomerase activity"/>
    <property type="evidence" value="ECO:0007669"/>
    <property type="project" value="UniProtKB-KW"/>
</dbReference>
<dbReference type="Pfam" id="PF13646">
    <property type="entry name" value="HEAT_2"/>
    <property type="match status" value="2"/>
</dbReference>
<dbReference type="PROSITE" id="PS51257">
    <property type="entry name" value="PROKAR_LIPOPROTEIN"/>
    <property type="match status" value="1"/>
</dbReference>
<dbReference type="Gene3D" id="2.40.100.10">
    <property type="entry name" value="Cyclophilin-like"/>
    <property type="match status" value="1"/>
</dbReference>
<dbReference type="RefSeq" id="WP_145070343.1">
    <property type="nucleotide sequence ID" value="NZ_CP036287.1"/>
</dbReference>
<dbReference type="Gene3D" id="1.25.10.10">
    <property type="entry name" value="Leucine-rich Repeat Variant"/>
    <property type="match status" value="3"/>
</dbReference>
<evidence type="ECO:0000256" key="1">
    <source>
        <dbReference type="ARBA" id="ARBA00013194"/>
    </source>
</evidence>
<dbReference type="SUPFAM" id="SSF48371">
    <property type="entry name" value="ARM repeat"/>
    <property type="match status" value="1"/>
</dbReference>
<dbReference type="PRINTS" id="PR00153">
    <property type="entry name" value="CSAPPISMRASE"/>
</dbReference>
<dbReference type="InterPro" id="IPR004155">
    <property type="entry name" value="PBS_lyase_HEAT"/>
</dbReference>
<dbReference type="InterPro" id="IPR029000">
    <property type="entry name" value="Cyclophilin-like_dom_sf"/>
</dbReference>
<keyword evidence="2" id="KW-0697">Rotamase</keyword>
<keyword evidence="6" id="KW-1185">Reference proteome</keyword>
<dbReference type="Pfam" id="PF00160">
    <property type="entry name" value="Pro_isomerase"/>
    <property type="match status" value="1"/>
</dbReference>
<name>A0A518BSL4_9BACT</name>
<dbReference type="InterPro" id="IPR044666">
    <property type="entry name" value="Cyclophilin_A-like"/>
</dbReference>
<dbReference type="KEGG" id="pbap:Pla133_50830"/>
<dbReference type="EC" id="5.2.1.8" evidence="1"/>
<dbReference type="InterPro" id="IPR016024">
    <property type="entry name" value="ARM-type_fold"/>
</dbReference>
<evidence type="ECO:0000259" key="4">
    <source>
        <dbReference type="PROSITE" id="PS50072"/>
    </source>
</evidence>
<dbReference type="SMART" id="SM00567">
    <property type="entry name" value="EZ_HEAT"/>
    <property type="match status" value="7"/>
</dbReference>
<dbReference type="Proteomes" id="UP000316921">
    <property type="component" value="Chromosome"/>
</dbReference>
<organism evidence="5 6">
    <name type="scientific">Engelhardtia mirabilis</name>
    <dbReference type="NCBI Taxonomy" id="2528011"/>
    <lineage>
        <taxon>Bacteria</taxon>
        <taxon>Pseudomonadati</taxon>
        <taxon>Planctomycetota</taxon>
        <taxon>Planctomycetia</taxon>
        <taxon>Planctomycetia incertae sedis</taxon>
        <taxon>Engelhardtia</taxon>
    </lineage>
</organism>
<dbReference type="InterPro" id="IPR011989">
    <property type="entry name" value="ARM-like"/>
</dbReference>
<dbReference type="PANTHER" id="PTHR45625:SF4">
    <property type="entry name" value="PEPTIDYLPROLYL ISOMERASE DOMAIN AND WD REPEAT-CONTAINING PROTEIN 1"/>
    <property type="match status" value="1"/>
</dbReference>
<protein>
    <recommendedName>
        <fullName evidence="1">peptidylprolyl isomerase</fullName>
        <ecNumber evidence="1">5.2.1.8</ecNumber>
    </recommendedName>
</protein>
<dbReference type="EMBL" id="CP036287">
    <property type="protein sequence ID" value="QDU69960.1"/>
    <property type="molecule type" value="Genomic_DNA"/>
</dbReference>
<feature type="domain" description="PPIase cyclophilin-type" evidence="4">
    <location>
        <begin position="579"/>
        <end position="700"/>
    </location>
</feature>
<evidence type="ECO:0000256" key="3">
    <source>
        <dbReference type="ARBA" id="ARBA00023235"/>
    </source>
</evidence>
<evidence type="ECO:0000313" key="6">
    <source>
        <dbReference type="Proteomes" id="UP000316921"/>
    </source>
</evidence>
<dbReference type="SUPFAM" id="SSF50891">
    <property type="entry name" value="Cyclophilin-like"/>
    <property type="match status" value="1"/>
</dbReference>
<dbReference type="CDD" id="cd00317">
    <property type="entry name" value="cyclophilin"/>
    <property type="match status" value="1"/>
</dbReference>
<dbReference type="PROSITE" id="PS50072">
    <property type="entry name" value="CSA_PPIASE_2"/>
    <property type="match status" value="1"/>
</dbReference>
<dbReference type="InterPro" id="IPR002130">
    <property type="entry name" value="Cyclophilin-type_PPIase_dom"/>
</dbReference>
<gene>
    <name evidence="5" type="primary">ppiB</name>
    <name evidence="5" type="ORF">Pla133_50830</name>
</gene>
<accession>A0A518BSL4</accession>
<evidence type="ECO:0000313" key="5">
    <source>
        <dbReference type="EMBL" id="QDU69960.1"/>
    </source>
</evidence>